<dbReference type="EMBL" id="JANPWZ010003435">
    <property type="protein sequence ID" value="KAJ3552672.1"/>
    <property type="molecule type" value="Genomic_DNA"/>
</dbReference>
<organism evidence="2 3">
    <name type="scientific">Xylaria arbuscula</name>
    <dbReference type="NCBI Taxonomy" id="114810"/>
    <lineage>
        <taxon>Eukaryota</taxon>
        <taxon>Fungi</taxon>
        <taxon>Dikarya</taxon>
        <taxon>Ascomycota</taxon>
        <taxon>Pezizomycotina</taxon>
        <taxon>Sordariomycetes</taxon>
        <taxon>Xylariomycetidae</taxon>
        <taxon>Xylariales</taxon>
        <taxon>Xylariaceae</taxon>
        <taxon>Xylaria</taxon>
    </lineage>
</organism>
<protein>
    <submittedName>
        <fullName evidence="2">Uncharacterized protein</fullName>
    </submittedName>
</protein>
<evidence type="ECO:0000313" key="2">
    <source>
        <dbReference type="EMBL" id="KAJ3552672.1"/>
    </source>
</evidence>
<dbReference type="AlphaFoldDB" id="A0A9W8THA8"/>
<proteinExistence type="predicted"/>
<sequence length="287" mass="32211">MMAALRRNSRWMLRDEDNYSIEKEFDFDGENRFSVVIYLNDLTDETFKNEIVKAIDRGLLFAGNDYLPSGDDQYYDATIRGNAKAVELMRDYDDALDAGKTLAINFEIANPLGDRPDTDWVGGNMYRVFGEGWTGRLDPTYKRGYQYTHMTKKQVFERVMHLAHLGWQVRKQRTLNTELTRQWLTTAHAAFGAFIECFERLHTSYMQDGLFDRVIHRHGNMPSPPPPGQGDPGGPGGPADPTVDETDPYDMNAPRGLGALYRLGGPDGPGGPTLAGTAIFNHLPAQG</sequence>
<name>A0A9W8THA8_9PEZI</name>
<comment type="caution">
    <text evidence="2">The sequence shown here is derived from an EMBL/GenBank/DDBJ whole genome shotgun (WGS) entry which is preliminary data.</text>
</comment>
<evidence type="ECO:0000313" key="3">
    <source>
        <dbReference type="Proteomes" id="UP001148614"/>
    </source>
</evidence>
<dbReference type="Proteomes" id="UP001148614">
    <property type="component" value="Unassembled WGS sequence"/>
</dbReference>
<gene>
    <name evidence="2" type="ORF">NPX13_g11058</name>
</gene>
<keyword evidence="3" id="KW-1185">Reference proteome</keyword>
<reference evidence="2" key="1">
    <citation type="submission" date="2022-07" db="EMBL/GenBank/DDBJ databases">
        <title>Genome Sequence of Xylaria arbuscula.</title>
        <authorList>
            <person name="Buettner E."/>
        </authorList>
    </citation>
    <scope>NUCLEOTIDE SEQUENCE</scope>
    <source>
        <strain evidence="2">VT107</strain>
    </source>
</reference>
<feature type="region of interest" description="Disordered" evidence="1">
    <location>
        <begin position="216"/>
        <end position="275"/>
    </location>
</feature>
<accession>A0A9W8THA8</accession>
<evidence type="ECO:0000256" key="1">
    <source>
        <dbReference type="SAM" id="MobiDB-lite"/>
    </source>
</evidence>